<dbReference type="Gene3D" id="3.40.50.1820">
    <property type="entry name" value="alpha/beta hydrolase"/>
    <property type="match status" value="1"/>
</dbReference>
<dbReference type="InterPro" id="IPR029058">
    <property type="entry name" value="AB_hydrolase_fold"/>
</dbReference>
<dbReference type="AlphaFoldDB" id="A0A934TT80"/>
<name>A0A934TT80_9BURK</name>
<sequence length="275" mass="29751">MPQLPGHGQGDRRHRRRVSAVLPGIRALQTRSGRLGYMLSGAGDPPIVLFSGAGMSLQGWEPLYPRIEQLSTVLGWNRFGMQGSDAPGDRQTGTVVLASLRELLGYNGLQAPYVLVAHSLGGLFANLYARLYPEQVAAVLLLEATHPADQEVLKKHESELVKSLGRMLTLPEAFFEPNVHAELGCVDEIVREIASAGPFPDVPLRVVTGGLTPRASLMSPATVAARRANQQELARLSPRGEQVIAHKSGHFPQLSEPEVVLEVLEQLLSEVKASV</sequence>
<organism evidence="2 3">
    <name type="scientific">Ramlibacter ginsenosidimutans</name>
    <dbReference type="NCBI Taxonomy" id="502333"/>
    <lineage>
        <taxon>Bacteria</taxon>
        <taxon>Pseudomonadati</taxon>
        <taxon>Pseudomonadota</taxon>
        <taxon>Betaproteobacteria</taxon>
        <taxon>Burkholderiales</taxon>
        <taxon>Comamonadaceae</taxon>
        <taxon>Ramlibacter</taxon>
    </lineage>
</organism>
<comment type="caution">
    <text evidence="2">The sequence shown here is derived from an EMBL/GenBank/DDBJ whole genome shotgun (WGS) entry which is preliminary data.</text>
</comment>
<gene>
    <name evidence="2" type="ORF">JJB11_09565</name>
</gene>
<keyword evidence="3" id="KW-1185">Reference proteome</keyword>
<reference evidence="2" key="1">
    <citation type="journal article" date="2012" name="J. Microbiol. Biotechnol.">
        <title>Ramlibacter ginsenosidimutans sp. nov., with ginsenoside-converting activity.</title>
        <authorList>
            <person name="Wang L."/>
            <person name="An D.S."/>
            <person name="Kim S.G."/>
            <person name="Jin F.X."/>
            <person name="Kim S.C."/>
            <person name="Lee S.T."/>
            <person name="Im W.T."/>
        </authorList>
    </citation>
    <scope>NUCLEOTIDE SEQUENCE</scope>
    <source>
        <strain evidence="2">KACC 17527</strain>
    </source>
</reference>
<dbReference type="PANTHER" id="PTHR43798">
    <property type="entry name" value="MONOACYLGLYCEROL LIPASE"/>
    <property type="match status" value="1"/>
</dbReference>
<feature type="domain" description="AB hydrolase-1" evidence="1">
    <location>
        <begin position="45"/>
        <end position="147"/>
    </location>
</feature>
<dbReference type="SUPFAM" id="SSF53474">
    <property type="entry name" value="alpha/beta-Hydrolases"/>
    <property type="match status" value="1"/>
</dbReference>
<accession>A0A934TT80</accession>
<dbReference type="GO" id="GO:0016020">
    <property type="term" value="C:membrane"/>
    <property type="evidence" value="ECO:0007669"/>
    <property type="project" value="TreeGrafter"/>
</dbReference>
<dbReference type="Pfam" id="PF00561">
    <property type="entry name" value="Abhydrolase_1"/>
    <property type="match status" value="1"/>
</dbReference>
<evidence type="ECO:0000259" key="1">
    <source>
        <dbReference type="Pfam" id="PF00561"/>
    </source>
</evidence>
<keyword evidence="2" id="KW-0378">Hydrolase</keyword>
<dbReference type="InterPro" id="IPR000073">
    <property type="entry name" value="AB_hydrolase_1"/>
</dbReference>
<dbReference type="PANTHER" id="PTHR43798:SF33">
    <property type="entry name" value="HYDROLASE, PUTATIVE (AFU_ORTHOLOGUE AFUA_2G14860)-RELATED"/>
    <property type="match status" value="1"/>
</dbReference>
<evidence type="ECO:0000313" key="2">
    <source>
        <dbReference type="EMBL" id="MBK6006337.1"/>
    </source>
</evidence>
<reference evidence="2" key="2">
    <citation type="submission" date="2021-01" db="EMBL/GenBank/DDBJ databases">
        <authorList>
            <person name="Kang M."/>
        </authorList>
    </citation>
    <scope>NUCLEOTIDE SEQUENCE</scope>
    <source>
        <strain evidence="2">KACC 17527</strain>
    </source>
</reference>
<dbReference type="GO" id="GO:0016787">
    <property type="term" value="F:hydrolase activity"/>
    <property type="evidence" value="ECO:0007669"/>
    <property type="project" value="UniProtKB-KW"/>
</dbReference>
<dbReference type="Proteomes" id="UP000630528">
    <property type="component" value="Unassembled WGS sequence"/>
</dbReference>
<evidence type="ECO:0000313" key="3">
    <source>
        <dbReference type="Proteomes" id="UP000630528"/>
    </source>
</evidence>
<protein>
    <submittedName>
        <fullName evidence="2">Alpha/beta hydrolase</fullName>
    </submittedName>
</protein>
<dbReference type="EMBL" id="JAEPWM010000003">
    <property type="protein sequence ID" value="MBK6006337.1"/>
    <property type="molecule type" value="Genomic_DNA"/>
</dbReference>
<dbReference type="InterPro" id="IPR050266">
    <property type="entry name" value="AB_hydrolase_sf"/>
</dbReference>
<proteinExistence type="predicted"/>